<feature type="transmembrane region" description="Helical" evidence="7">
    <location>
        <begin position="201"/>
        <end position="219"/>
    </location>
</feature>
<gene>
    <name evidence="8" type="ORF">ENQ20_08110</name>
</gene>
<keyword evidence="2" id="KW-1003">Cell membrane</keyword>
<feature type="transmembrane region" description="Helical" evidence="7">
    <location>
        <begin position="170"/>
        <end position="189"/>
    </location>
</feature>
<accession>A0A7C1JPK3</accession>
<keyword evidence="5 7" id="KW-0472">Membrane</keyword>
<reference evidence="8" key="1">
    <citation type="journal article" date="2020" name="mSystems">
        <title>Genome- and Community-Level Interaction Insights into Carbon Utilization and Element Cycling Functions of Hydrothermarchaeota in Hydrothermal Sediment.</title>
        <authorList>
            <person name="Zhou Z."/>
            <person name="Liu Y."/>
            <person name="Xu W."/>
            <person name="Pan J."/>
            <person name="Luo Z.H."/>
            <person name="Li M."/>
        </authorList>
    </citation>
    <scope>NUCLEOTIDE SEQUENCE [LARGE SCALE GENOMIC DNA]</scope>
    <source>
        <strain evidence="8">SpSt-289</strain>
    </source>
</reference>
<feature type="transmembrane region" description="Helical" evidence="7">
    <location>
        <begin position="132"/>
        <end position="150"/>
    </location>
</feature>
<dbReference type="GO" id="GO:0005886">
    <property type="term" value="C:plasma membrane"/>
    <property type="evidence" value="ECO:0007669"/>
    <property type="project" value="UniProtKB-SubCell"/>
</dbReference>
<feature type="transmembrane region" description="Helical" evidence="7">
    <location>
        <begin position="18"/>
        <end position="36"/>
    </location>
</feature>
<comment type="caution">
    <text evidence="8">The sequence shown here is derived from an EMBL/GenBank/DDBJ whole genome shotgun (WGS) entry which is preliminary data.</text>
</comment>
<comment type="subcellular location">
    <subcellularLocation>
        <location evidence="1">Cell membrane</location>
        <topology evidence="1">Multi-pass membrane protein</topology>
    </subcellularLocation>
</comment>
<dbReference type="InterPro" id="IPR019108">
    <property type="entry name" value="Caa3_assmbl_CtaG-rel"/>
</dbReference>
<dbReference type="EMBL" id="DSMG01000084">
    <property type="protein sequence ID" value="HDX31445.1"/>
    <property type="molecule type" value="Genomic_DNA"/>
</dbReference>
<evidence type="ECO:0000256" key="6">
    <source>
        <dbReference type="SAM" id="MobiDB-lite"/>
    </source>
</evidence>
<sequence length="304" mass="34674">MHPLLRALLGPWELRWEVLLPLALFGSLYAIGWMRLRRQSKTQKVASRWRLAMYYLGLGSIALALMSPIDWLGTQLLTMHMVQHKILVMVAAPLIWLGNPYPVALWGLPFFARRLVTTGIAGATWLRAGLKAITQPAICWLVFTFTYLAWHDAVLYDLALRIEWVHNLEHLTFFLTAMLFWWPVVNGAPRLHKSMPYWGRILFVLAFVPPNAIAGFAIANSPEVIYTHYTTVPRLFGMSAFEDQMIGGAVMWVWSSEMMIDVAIIMLGVMSLKERKRKQKQAEASRAAQKTPSEQRIGQVEVAR</sequence>
<name>A0A7C1JPK3_9CHLR</name>
<evidence type="ECO:0000256" key="5">
    <source>
        <dbReference type="ARBA" id="ARBA00023136"/>
    </source>
</evidence>
<evidence type="ECO:0000256" key="1">
    <source>
        <dbReference type="ARBA" id="ARBA00004651"/>
    </source>
</evidence>
<evidence type="ECO:0000256" key="7">
    <source>
        <dbReference type="SAM" id="Phobius"/>
    </source>
</evidence>
<evidence type="ECO:0000313" key="8">
    <source>
        <dbReference type="EMBL" id="HDX31445.1"/>
    </source>
</evidence>
<feature type="transmembrane region" description="Helical" evidence="7">
    <location>
        <begin position="86"/>
        <end position="111"/>
    </location>
</feature>
<evidence type="ECO:0000256" key="4">
    <source>
        <dbReference type="ARBA" id="ARBA00022989"/>
    </source>
</evidence>
<dbReference type="AlphaFoldDB" id="A0A7C1JPK3"/>
<keyword evidence="3 7" id="KW-0812">Transmembrane</keyword>
<organism evidence="8">
    <name type="scientific">Caldilinea aerophila</name>
    <dbReference type="NCBI Taxonomy" id="133453"/>
    <lineage>
        <taxon>Bacteria</taxon>
        <taxon>Bacillati</taxon>
        <taxon>Chloroflexota</taxon>
        <taxon>Caldilineae</taxon>
        <taxon>Caldilineales</taxon>
        <taxon>Caldilineaceae</taxon>
        <taxon>Caldilinea</taxon>
    </lineage>
</organism>
<protein>
    <submittedName>
        <fullName evidence="8">Cytochrome c oxidase assembly protein</fullName>
    </submittedName>
</protein>
<feature type="region of interest" description="Disordered" evidence="6">
    <location>
        <begin position="280"/>
        <end position="304"/>
    </location>
</feature>
<evidence type="ECO:0000256" key="3">
    <source>
        <dbReference type="ARBA" id="ARBA00022692"/>
    </source>
</evidence>
<dbReference type="Pfam" id="PF09678">
    <property type="entry name" value="Caa3_CtaG"/>
    <property type="match status" value="1"/>
</dbReference>
<evidence type="ECO:0000256" key="2">
    <source>
        <dbReference type="ARBA" id="ARBA00022475"/>
    </source>
</evidence>
<keyword evidence="4 7" id="KW-1133">Transmembrane helix</keyword>
<feature type="transmembrane region" description="Helical" evidence="7">
    <location>
        <begin position="251"/>
        <end position="272"/>
    </location>
</feature>
<proteinExistence type="predicted"/>
<feature type="transmembrane region" description="Helical" evidence="7">
    <location>
        <begin position="48"/>
        <end position="66"/>
    </location>
</feature>